<dbReference type="Proteomes" id="UP000247702">
    <property type="component" value="Unassembled WGS sequence"/>
</dbReference>
<dbReference type="EMBL" id="BEXD01000591">
    <property type="protein sequence ID" value="GBB88720.1"/>
    <property type="molecule type" value="Genomic_DNA"/>
</dbReference>
<comment type="caution">
    <text evidence="4">The sequence shown here is derived from an EMBL/GenBank/DDBJ whole genome shotgun (WGS) entry which is preliminary data.</text>
</comment>
<dbReference type="GO" id="GO:0016705">
    <property type="term" value="F:oxidoreductase activity, acting on paired donors, with incorporation or reduction of molecular oxygen"/>
    <property type="evidence" value="ECO:0007669"/>
    <property type="project" value="InterPro"/>
</dbReference>
<dbReference type="PANTHER" id="PTHR24305:SF166">
    <property type="entry name" value="CYTOCHROME P450 12A4, MITOCHONDRIAL-RELATED"/>
    <property type="match status" value="1"/>
</dbReference>
<keyword evidence="3" id="KW-1133">Transmembrane helix</keyword>
<dbReference type="AlphaFoldDB" id="A0A2Z6QF08"/>
<dbReference type="SUPFAM" id="SSF48264">
    <property type="entry name" value="Cytochrome P450"/>
    <property type="match status" value="1"/>
</dbReference>
<dbReference type="PRINTS" id="PR00385">
    <property type="entry name" value="P450"/>
</dbReference>
<gene>
    <name evidence="5" type="ORF">RCL2_002677700</name>
    <name evidence="4" type="ORF">RclHR1_01530008</name>
</gene>
<evidence type="ECO:0000313" key="6">
    <source>
        <dbReference type="Proteomes" id="UP000247702"/>
    </source>
</evidence>
<organism evidence="4 6">
    <name type="scientific">Rhizophagus clarus</name>
    <dbReference type="NCBI Taxonomy" id="94130"/>
    <lineage>
        <taxon>Eukaryota</taxon>
        <taxon>Fungi</taxon>
        <taxon>Fungi incertae sedis</taxon>
        <taxon>Mucoromycota</taxon>
        <taxon>Glomeromycotina</taxon>
        <taxon>Glomeromycetes</taxon>
        <taxon>Glomerales</taxon>
        <taxon>Glomeraceae</taxon>
        <taxon>Rhizophagus</taxon>
    </lineage>
</organism>
<comment type="cofactor">
    <cofactor evidence="2">
        <name>heme</name>
        <dbReference type="ChEBI" id="CHEBI:30413"/>
    </cofactor>
</comment>
<comment type="similarity">
    <text evidence="1">Belongs to the cytochrome P450 family.</text>
</comment>
<proteinExistence type="inferred from homology"/>
<keyword evidence="2" id="KW-0408">Iron</keyword>
<keyword evidence="3" id="KW-0812">Transmembrane</keyword>
<protein>
    <submittedName>
        <fullName evidence="5">Cytochrome P450</fullName>
    </submittedName>
</protein>
<dbReference type="InterPro" id="IPR001128">
    <property type="entry name" value="Cyt_P450"/>
</dbReference>
<keyword evidence="2" id="KW-0479">Metal-binding</keyword>
<dbReference type="EMBL" id="BLAL01000285">
    <property type="protein sequence ID" value="GET00314.1"/>
    <property type="molecule type" value="Genomic_DNA"/>
</dbReference>
<evidence type="ECO:0000256" key="3">
    <source>
        <dbReference type="SAM" id="Phobius"/>
    </source>
</evidence>
<dbReference type="CDD" id="cd11069">
    <property type="entry name" value="CYP_FUM15-like"/>
    <property type="match status" value="1"/>
</dbReference>
<name>A0A2Z6QF08_9GLOM</name>
<sequence length="501" mass="56870">MLDSISTVSLFLLGVIGWITYKIFIWPYYVSPLGKIPGPPSDNPIFGNLHSLIKSGDFIEPQLRWVRKYGNIVKYNGLFNKPTLYVADPKIVQEMTLSKSYDFVKPYNKFTIALLGNGIVFAEGDVHKRQRKMMNPAFTYNNIKEMVPIFIRVSSTLKDLIENEISQGKSNINLTPYISKTTLDIIGLAGFSYEFNSLTSSNELATAYDSILNFPPSTLRTGVILLSNYVPFIRDIPVGINLKFKNSCAVISRVSKRLVEEKYKKAENGELKDKDLLSLLINTNKILPDEEKMTDEELKNQIMTFLIAGHETTNVTTCWALYLLAQHPHEQDLLREELVKAFPDKSNFNPTFDEINSLEHLNCVIKETLRIRTPVPAVRRTNVKDEVLGKYFIPKNTEIFIGISALQKSTEIWGPTADNFDPKRWLDPSLNVTNLDYMPFLNGPRSCIGNKLALAEAKILLGMLIRNFIFQPIEGFQIRKRPFPMAKPDPYLGLTVSVVKS</sequence>
<dbReference type="InterPro" id="IPR036396">
    <property type="entry name" value="Cyt_P450_sf"/>
</dbReference>
<feature type="binding site" description="axial binding residue" evidence="2">
    <location>
        <position position="447"/>
    </location>
    <ligand>
        <name>heme</name>
        <dbReference type="ChEBI" id="CHEBI:30413"/>
    </ligand>
    <ligandPart>
        <name>Fe</name>
        <dbReference type="ChEBI" id="CHEBI:18248"/>
    </ligandPart>
</feature>
<dbReference type="Proteomes" id="UP000615446">
    <property type="component" value="Unassembled WGS sequence"/>
</dbReference>
<evidence type="ECO:0000313" key="5">
    <source>
        <dbReference type="EMBL" id="GET00314.1"/>
    </source>
</evidence>
<dbReference type="Gene3D" id="1.10.630.10">
    <property type="entry name" value="Cytochrome P450"/>
    <property type="match status" value="1"/>
</dbReference>
<dbReference type="InterPro" id="IPR050121">
    <property type="entry name" value="Cytochrome_P450_monoxygenase"/>
</dbReference>
<evidence type="ECO:0000256" key="2">
    <source>
        <dbReference type="PIRSR" id="PIRSR602401-1"/>
    </source>
</evidence>
<dbReference type="GO" id="GO:0004497">
    <property type="term" value="F:monooxygenase activity"/>
    <property type="evidence" value="ECO:0007669"/>
    <property type="project" value="InterPro"/>
</dbReference>
<dbReference type="Pfam" id="PF00067">
    <property type="entry name" value="p450"/>
    <property type="match status" value="1"/>
</dbReference>
<dbReference type="GO" id="GO:0020037">
    <property type="term" value="F:heme binding"/>
    <property type="evidence" value="ECO:0007669"/>
    <property type="project" value="InterPro"/>
</dbReference>
<dbReference type="GO" id="GO:0005506">
    <property type="term" value="F:iron ion binding"/>
    <property type="evidence" value="ECO:0007669"/>
    <property type="project" value="InterPro"/>
</dbReference>
<dbReference type="InterPro" id="IPR002401">
    <property type="entry name" value="Cyt_P450_E_grp-I"/>
</dbReference>
<accession>A0A2Z6QF08</accession>
<dbReference type="OrthoDB" id="1470350at2759"/>
<dbReference type="PRINTS" id="PR00463">
    <property type="entry name" value="EP450I"/>
</dbReference>
<keyword evidence="2" id="KW-0349">Heme</keyword>
<feature type="transmembrane region" description="Helical" evidence="3">
    <location>
        <begin position="7"/>
        <end position="29"/>
    </location>
</feature>
<evidence type="ECO:0000256" key="1">
    <source>
        <dbReference type="ARBA" id="ARBA00010617"/>
    </source>
</evidence>
<dbReference type="PANTHER" id="PTHR24305">
    <property type="entry name" value="CYTOCHROME P450"/>
    <property type="match status" value="1"/>
</dbReference>
<dbReference type="STRING" id="94130.A0A2Z6QF08"/>
<keyword evidence="6" id="KW-1185">Reference proteome</keyword>
<reference evidence="5" key="2">
    <citation type="submission" date="2019-10" db="EMBL/GenBank/DDBJ databases">
        <title>Conservation and host-specific expression of non-tandemly repeated heterogenous ribosome RNA gene in arbuscular mycorrhizal fungi.</title>
        <authorList>
            <person name="Maeda T."/>
            <person name="Kobayashi Y."/>
            <person name="Nakagawa T."/>
            <person name="Ezawa T."/>
            <person name="Yamaguchi K."/>
            <person name="Bino T."/>
            <person name="Nishimoto Y."/>
            <person name="Shigenobu S."/>
            <person name="Kawaguchi M."/>
        </authorList>
    </citation>
    <scope>NUCLEOTIDE SEQUENCE</scope>
    <source>
        <strain evidence="5">HR1</strain>
    </source>
</reference>
<reference evidence="4 6" key="1">
    <citation type="submission" date="2017-11" db="EMBL/GenBank/DDBJ databases">
        <title>The genome of Rhizophagus clarus HR1 reveals common genetic basis of auxotrophy among arbuscular mycorrhizal fungi.</title>
        <authorList>
            <person name="Kobayashi Y."/>
        </authorList>
    </citation>
    <scope>NUCLEOTIDE SEQUENCE [LARGE SCALE GENOMIC DNA]</scope>
    <source>
        <strain evidence="4 6">HR1</strain>
    </source>
</reference>
<keyword evidence="3" id="KW-0472">Membrane</keyword>
<evidence type="ECO:0000313" key="4">
    <source>
        <dbReference type="EMBL" id="GBB88720.1"/>
    </source>
</evidence>